<dbReference type="GO" id="GO:0005524">
    <property type="term" value="F:ATP binding"/>
    <property type="evidence" value="ECO:0007669"/>
    <property type="project" value="UniProtKB-KW"/>
</dbReference>
<dbReference type="Proteomes" id="UP000322530">
    <property type="component" value="Unassembled WGS sequence"/>
</dbReference>
<protein>
    <submittedName>
        <fullName evidence="6">ABC transporter</fullName>
    </submittedName>
</protein>
<proteinExistence type="predicted"/>
<evidence type="ECO:0000256" key="3">
    <source>
        <dbReference type="ARBA" id="ARBA00022840"/>
    </source>
</evidence>
<evidence type="ECO:0000313" key="7">
    <source>
        <dbReference type="Proteomes" id="UP000322530"/>
    </source>
</evidence>
<keyword evidence="3" id="KW-0067">ATP-binding</keyword>
<dbReference type="OrthoDB" id="9787851at2"/>
<dbReference type="PROSITE" id="PS50893">
    <property type="entry name" value="ABC_TRANSPORTER_2"/>
    <property type="match status" value="1"/>
</dbReference>
<evidence type="ECO:0000313" key="6">
    <source>
        <dbReference type="EMBL" id="GCF09583.1"/>
    </source>
</evidence>
<keyword evidence="4" id="KW-1278">Translocase</keyword>
<evidence type="ECO:0000259" key="5">
    <source>
        <dbReference type="PROSITE" id="PS50893"/>
    </source>
</evidence>
<name>A0A5A5TET0_9CHLR</name>
<keyword evidence="7" id="KW-1185">Reference proteome</keyword>
<dbReference type="FunFam" id="3.40.50.300:FF:000134">
    <property type="entry name" value="Iron-enterobactin ABC transporter ATP-binding protein"/>
    <property type="match status" value="1"/>
</dbReference>
<dbReference type="InterPro" id="IPR027417">
    <property type="entry name" value="P-loop_NTPase"/>
</dbReference>
<evidence type="ECO:0000256" key="1">
    <source>
        <dbReference type="ARBA" id="ARBA00022448"/>
    </source>
</evidence>
<keyword evidence="1" id="KW-0813">Transport</keyword>
<reference evidence="6 7" key="1">
    <citation type="submission" date="2019-01" db="EMBL/GenBank/DDBJ databases">
        <title>Draft genome sequence of Dictyobacter sp. Uno17.</title>
        <authorList>
            <person name="Wang C.M."/>
            <person name="Zheng Y."/>
            <person name="Sakai Y."/>
            <person name="Abe K."/>
            <person name="Yokota A."/>
            <person name="Yabe S."/>
        </authorList>
    </citation>
    <scope>NUCLEOTIDE SEQUENCE [LARGE SCALE GENOMIC DNA]</scope>
    <source>
        <strain evidence="6 7">Uno17</strain>
    </source>
</reference>
<dbReference type="Pfam" id="PF00005">
    <property type="entry name" value="ABC_tran"/>
    <property type="match status" value="1"/>
</dbReference>
<dbReference type="InterPro" id="IPR017871">
    <property type="entry name" value="ABC_transporter-like_CS"/>
</dbReference>
<dbReference type="Gene3D" id="3.40.50.300">
    <property type="entry name" value="P-loop containing nucleotide triphosphate hydrolases"/>
    <property type="match status" value="1"/>
</dbReference>
<dbReference type="GO" id="GO:0016887">
    <property type="term" value="F:ATP hydrolysis activity"/>
    <property type="evidence" value="ECO:0007669"/>
    <property type="project" value="InterPro"/>
</dbReference>
<dbReference type="PROSITE" id="PS00211">
    <property type="entry name" value="ABC_TRANSPORTER_1"/>
    <property type="match status" value="1"/>
</dbReference>
<dbReference type="SMART" id="SM00382">
    <property type="entry name" value="AAA"/>
    <property type="match status" value="1"/>
</dbReference>
<dbReference type="SUPFAM" id="SSF52540">
    <property type="entry name" value="P-loop containing nucleoside triphosphate hydrolases"/>
    <property type="match status" value="1"/>
</dbReference>
<keyword evidence="2" id="KW-0547">Nucleotide-binding</keyword>
<dbReference type="CDD" id="cd03214">
    <property type="entry name" value="ABC_Iron-Siderophores_B12_Hemin"/>
    <property type="match status" value="1"/>
</dbReference>
<dbReference type="EMBL" id="BIXY01000046">
    <property type="protein sequence ID" value="GCF09583.1"/>
    <property type="molecule type" value="Genomic_DNA"/>
</dbReference>
<evidence type="ECO:0000256" key="4">
    <source>
        <dbReference type="ARBA" id="ARBA00022967"/>
    </source>
</evidence>
<dbReference type="InterPro" id="IPR003439">
    <property type="entry name" value="ABC_transporter-like_ATP-bd"/>
</dbReference>
<dbReference type="InterPro" id="IPR003593">
    <property type="entry name" value="AAA+_ATPase"/>
</dbReference>
<gene>
    <name evidence="6" type="ORF">KDI_31470</name>
</gene>
<dbReference type="PANTHER" id="PTHR42794">
    <property type="entry name" value="HEMIN IMPORT ATP-BINDING PROTEIN HMUV"/>
    <property type="match status" value="1"/>
</dbReference>
<comment type="caution">
    <text evidence="6">The sequence shown here is derived from an EMBL/GenBank/DDBJ whole genome shotgun (WGS) entry which is preliminary data.</text>
</comment>
<dbReference type="PANTHER" id="PTHR42794:SF1">
    <property type="entry name" value="HEMIN IMPORT ATP-BINDING PROTEIN HMUV"/>
    <property type="match status" value="1"/>
</dbReference>
<feature type="domain" description="ABC transporter" evidence="5">
    <location>
        <begin position="15"/>
        <end position="253"/>
    </location>
</feature>
<sequence>MVEKLIATWGQSPLLQVQHVTFGYTQQQVLLYDVSMQVLAGEFIGLLGPNGSGKTTLLRLLSGVLTPQQGQVLLEGRALSQWKQRQVARRVAVVPQELHMPFDFTVEHMVSLGRTPFISSFWGSRQSQDQAIIQDAMQVTGVSSLAGRVFNELSGGERQRVTIAMALAQQPLALLLDEPTSHLDIKYQIETLELVQRLNRERGVTVLAAMHDLNLAARYFPRLLLFQRGVVADASPAEVLEPDLLSRVYGIQVRVGILRGSEHLSVLPPTLVDVPVTLEHEPFPMVHVIAGGGSGALMMRALADAQIPFSAGALHIGDSDHALALRLAREVLTEQPYAPISPEILQQVHDRLQQVSLLIVCPTAIGPGNLGLLQEAVQAARRGLAVILVTEPSQTDCVSDISTLPSLSVGELAAFKARDYTGGLGFQCIEALLQAGAIVTTSVASSLNEVKKHVVVSH</sequence>
<evidence type="ECO:0000256" key="2">
    <source>
        <dbReference type="ARBA" id="ARBA00022741"/>
    </source>
</evidence>
<dbReference type="AlphaFoldDB" id="A0A5A5TET0"/>
<organism evidence="6 7">
    <name type="scientific">Dictyobacter arantiisoli</name>
    <dbReference type="NCBI Taxonomy" id="2014874"/>
    <lineage>
        <taxon>Bacteria</taxon>
        <taxon>Bacillati</taxon>
        <taxon>Chloroflexota</taxon>
        <taxon>Ktedonobacteria</taxon>
        <taxon>Ktedonobacterales</taxon>
        <taxon>Dictyobacteraceae</taxon>
        <taxon>Dictyobacter</taxon>
    </lineage>
</organism>
<accession>A0A5A5TET0</accession>